<proteinExistence type="predicted"/>
<name>A0A2S0VWD6_9ALTE</name>
<dbReference type="Proteomes" id="UP000244441">
    <property type="component" value="Chromosome"/>
</dbReference>
<evidence type="ECO:0000313" key="1">
    <source>
        <dbReference type="EMBL" id="AWB68528.1"/>
    </source>
</evidence>
<dbReference type="RefSeq" id="WP_108604583.1">
    <property type="nucleotide sequence ID" value="NZ_CP026604.1"/>
</dbReference>
<dbReference type="OrthoDB" id="6366116at2"/>
<gene>
    <name evidence="1" type="ORF">C2869_19920</name>
</gene>
<dbReference type="Gene3D" id="2.40.160.10">
    <property type="entry name" value="Porin"/>
    <property type="match status" value="1"/>
</dbReference>
<organism evidence="1 2">
    <name type="scientific">Saccharobesus litoralis</name>
    <dbReference type="NCBI Taxonomy" id="2172099"/>
    <lineage>
        <taxon>Bacteria</taxon>
        <taxon>Pseudomonadati</taxon>
        <taxon>Pseudomonadota</taxon>
        <taxon>Gammaproteobacteria</taxon>
        <taxon>Alteromonadales</taxon>
        <taxon>Alteromonadaceae</taxon>
        <taxon>Saccharobesus</taxon>
    </lineage>
</organism>
<accession>A0A2S0VWD6</accession>
<protein>
    <submittedName>
        <fullName evidence="1">Uncharacterized protein</fullName>
    </submittedName>
</protein>
<keyword evidence="2" id="KW-1185">Reference proteome</keyword>
<evidence type="ECO:0000313" key="2">
    <source>
        <dbReference type="Proteomes" id="UP000244441"/>
    </source>
</evidence>
<dbReference type="InterPro" id="IPR023614">
    <property type="entry name" value="Porin_dom_sf"/>
</dbReference>
<dbReference type="KEGG" id="cate:C2869_19920"/>
<dbReference type="AlphaFoldDB" id="A0A2S0VWD6"/>
<dbReference type="SUPFAM" id="SSF56935">
    <property type="entry name" value="Porins"/>
    <property type="match status" value="1"/>
</dbReference>
<reference evidence="1 2" key="1">
    <citation type="submission" date="2018-01" db="EMBL/GenBank/DDBJ databases">
        <title>Genome sequence of a Cantenovulum-like bacteria.</title>
        <authorList>
            <person name="Tan W.R."/>
            <person name="Lau N.-S."/>
            <person name="Go F."/>
            <person name="Amirul A.-A.A."/>
        </authorList>
    </citation>
    <scope>NUCLEOTIDE SEQUENCE [LARGE SCALE GENOMIC DNA]</scope>
    <source>
        <strain evidence="1 2">CCB-QB4</strain>
    </source>
</reference>
<sequence>MYRFAKHILLVITATVMMPVYANILHALPVAGLDAAFVSIDSVQTANLASSPQPSTIDNFRTEYASTVIREPKLTRRWQRSKQQSLDIALQTTSTFAADSQPFDKSVSLKYHLDHKAALRASFSQLQIQTAVAGKDTLFERNSMAFGADFNRVLGSAVYAGVALKQFDIYELDSQGASNQDTKALAVRLGYGFGDKLTLYSAFQVTKEEESYRQSQTDSHVDGQAVSIGALYSWSDKVGGYVEATVDETLHENLNQTPSSEREESVFIGIQINL</sequence>
<dbReference type="EMBL" id="CP026604">
    <property type="protein sequence ID" value="AWB68528.1"/>
    <property type="molecule type" value="Genomic_DNA"/>
</dbReference>